<comment type="caution">
    <text evidence="2">The sequence shown here is derived from an EMBL/GenBank/DDBJ whole genome shotgun (WGS) entry which is preliminary data.</text>
</comment>
<sequence>MIEDMKPAEKETTQQLIMEIEQLQTECSVKYDQEKYSLLMERLKELKKVIERDLVTRVVEELIEEEAPLEDLEILADTEKDASKRHYLLERKIAELLAQLGRVTRIARFVADAGSGSPALTNELKKCSDQSELLAPMLVKAAQERINKPNDKAAVDTYKSLLSKYADSLSRVRELCDQAVDPMDFVQTAGVMMERMREESSQKDDPRTCAKTSNVITKLANRVISVSMSSPTARRDPELQRALSDAKQRLRSVIPAPDTRASRLPDWRHTTAEILRTTGEVESVLGGENIFNKQPEPNQPIYSVALDLHASVREWSSRDNEIVAVARRMAVLMARLSDYMNTDKQRELLLTSKQIVQESHEVAYLAKKMAHECTDVRIKTNLLRVCERIPTISAQLKMLTAVKGSSLGHQGTKEDKEAMNMLVDNAQSLMRSIQDVVKGAASASVKIMSQHGPRNRWVRRNYY</sequence>
<evidence type="ECO:0000256" key="1">
    <source>
        <dbReference type="ARBA" id="ARBA00014125"/>
    </source>
</evidence>
<evidence type="ECO:0000313" key="2">
    <source>
        <dbReference type="EMBL" id="KAG6459686.1"/>
    </source>
</evidence>
<dbReference type="EMBL" id="JH668633">
    <property type="protein sequence ID" value="KAG6459686.1"/>
    <property type="molecule type" value="Genomic_DNA"/>
</dbReference>
<dbReference type="Proteomes" id="UP000791440">
    <property type="component" value="Unassembled WGS sequence"/>
</dbReference>
<dbReference type="Pfam" id="PF01044">
    <property type="entry name" value="Vinculin"/>
    <property type="match status" value="2"/>
</dbReference>
<dbReference type="InterPro" id="IPR017997">
    <property type="entry name" value="Vinculin"/>
</dbReference>
<dbReference type="PANTHER" id="PTHR46180">
    <property type="entry name" value="VINCULIN"/>
    <property type="match status" value="1"/>
</dbReference>
<protein>
    <recommendedName>
        <fullName evidence="1">Vinculin</fullName>
    </recommendedName>
</protein>
<dbReference type="AlphaFoldDB" id="A0A921ZLD9"/>
<accession>A0A921ZLD9</accession>
<reference evidence="2" key="1">
    <citation type="journal article" date="2016" name="Insect Biochem. Mol. Biol.">
        <title>Multifaceted biological insights from a draft genome sequence of the tobacco hornworm moth, Manduca sexta.</title>
        <authorList>
            <person name="Kanost M.R."/>
            <person name="Arrese E.L."/>
            <person name="Cao X."/>
            <person name="Chen Y.R."/>
            <person name="Chellapilla S."/>
            <person name="Goldsmith M.R."/>
            <person name="Grosse-Wilde E."/>
            <person name="Heckel D.G."/>
            <person name="Herndon N."/>
            <person name="Jiang H."/>
            <person name="Papanicolaou A."/>
            <person name="Qu J."/>
            <person name="Soulages J.L."/>
            <person name="Vogel H."/>
            <person name="Walters J."/>
            <person name="Waterhouse R.M."/>
            <person name="Ahn S.J."/>
            <person name="Almeida F.C."/>
            <person name="An C."/>
            <person name="Aqrawi P."/>
            <person name="Bretschneider A."/>
            <person name="Bryant W.B."/>
            <person name="Bucks S."/>
            <person name="Chao H."/>
            <person name="Chevignon G."/>
            <person name="Christen J.M."/>
            <person name="Clarke D.F."/>
            <person name="Dittmer N.T."/>
            <person name="Ferguson L.C.F."/>
            <person name="Garavelou S."/>
            <person name="Gordon K.H.J."/>
            <person name="Gunaratna R.T."/>
            <person name="Han Y."/>
            <person name="Hauser F."/>
            <person name="He Y."/>
            <person name="Heidel-Fischer H."/>
            <person name="Hirsh A."/>
            <person name="Hu Y."/>
            <person name="Jiang H."/>
            <person name="Kalra D."/>
            <person name="Klinner C."/>
            <person name="Konig C."/>
            <person name="Kovar C."/>
            <person name="Kroll A.R."/>
            <person name="Kuwar S.S."/>
            <person name="Lee S.L."/>
            <person name="Lehman R."/>
            <person name="Li K."/>
            <person name="Li Z."/>
            <person name="Liang H."/>
            <person name="Lovelace S."/>
            <person name="Lu Z."/>
            <person name="Mansfield J.H."/>
            <person name="McCulloch K.J."/>
            <person name="Mathew T."/>
            <person name="Morton B."/>
            <person name="Muzny D.M."/>
            <person name="Neunemann D."/>
            <person name="Ongeri F."/>
            <person name="Pauchet Y."/>
            <person name="Pu L.L."/>
            <person name="Pyrousis I."/>
            <person name="Rao X.J."/>
            <person name="Redding A."/>
            <person name="Roesel C."/>
            <person name="Sanchez-Gracia A."/>
            <person name="Schaack S."/>
            <person name="Shukla A."/>
            <person name="Tetreau G."/>
            <person name="Wang Y."/>
            <person name="Xiong G.H."/>
            <person name="Traut W."/>
            <person name="Walsh T.K."/>
            <person name="Worley K.C."/>
            <person name="Wu D."/>
            <person name="Wu W."/>
            <person name="Wu Y.Q."/>
            <person name="Zhang X."/>
            <person name="Zou Z."/>
            <person name="Zucker H."/>
            <person name="Briscoe A.D."/>
            <person name="Burmester T."/>
            <person name="Clem R.J."/>
            <person name="Feyereisen R."/>
            <person name="Grimmelikhuijzen C.J.P."/>
            <person name="Hamodrakas S.J."/>
            <person name="Hansson B.S."/>
            <person name="Huguet E."/>
            <person name="Jermiin L.S."/>
            <person name="Lan Q."/>
            <person name="Lehman H.K."/>
            <person name="Lorenzen M."/>
            <person name="Merzendorfer H."/>
            <person name="Michalopoulos I."/>
            <person name="Morton D.B."/>
            <person name="Muthukrishnan S."/>
            <person name="Oakeshott J.G."/>
            <person name="Palmer W."/>
            <person name="Park Y."/>
            <person name="Passarelli A.L."/>
            <person name="Rozas J."/>
            <person name="Schwartz L.M."/>
            <person name="Smith W."/>
            <person name="Southgate A."/>
            <person name="Vilcinskas A."/>
            <person name="Vogt R."/>
            <person name="Wang P."/>
            <person name="Werren J."/>
            <person name="Yu X.Q."/>
            <person name="Zhou J.J."/>
            <person name="Brown S.J."/>
            <person name="Scherer S.E."/>
            <person name="Richards S."/>
            <person name="Blissard G.W."/>
        </authorList>
    </citation>
    <scope>NUCLEOTIDE SEQUENCE</scope>
</reference>
<dbReference type="GO" id="GO:0051015">
    <property type="term" value="F:actin filament binding"/>
    <property type="evidence" value="ECO:0007669"/>
    <property type="project" value="InterPro"/>
</dbReference>
<name>A0A921ZLD9_MANSE</name>
<dbReference type="InterPro" id="IPR006077">
    <property type="entry name" value="Vinculin/catenin"/>
</dbReference>
<reference evidence="2" key="2">
    <citation type="submission" date="2020-12" db="EMBL/GenBank/DDBJ databases">
        <authorList>
            <person name="Kanost M."/>
        </authorList>
    </citation>
    <scope>NUCLEOTIDE SEQUENCE</scope>
</reference>
<proteinExistence type="predicted"/>
<gene>
    <name evidence="2" type="ORF">O3G_MSEX011532</name>
</gene>
<organism evidence="2 3">
    <name type="scientific">Manduca sexta</name>
    <name type="common">Tobacco hawkmoth</name>
    <name type="synonym">Tobacco hornworm</name>
    <dbReference type="NCBI Taxonomy" id="7130"/>
    <lineage>
        <taxon>Eukaryota</taxon>
        <taxon>Metazoa</taxon>
        <taxon>Ecdysozoa</taxon>
        <taxon>Arthropoda</taxon>
        <taxon>Hexapoda</taxon>
        <taxon>Insecta</taxon>
        <taxon>Pterygota</taxon>
        <taxon>Neoptera</taxon>
        <taxon>Endopterygota</taxon>
        <taxon>Lepidoptera</taxon>
        <taxon>Glossata</taxon>
        <taxon>Ditrysia</taxon>
        <taxon>Bombycoidea</taxon>
        <taxon>Sphingidae</taxon>
        <taxon>Sphinginae</taxon>
        <taxon>Sphingini</taxon>
        <taxon>Manduca</taxon>
    </lineage>
</organism>
<keyword evidence="3" id="KW-1185">Reference proteome</keyword>
<dbReference type="GO" id="GO:0007155">
    <property type="term" value="P:cell adhesion"/>
    <property type="evidence" value="ECO:0007669"/>
    <property type="project" value="InterPro"/>
</dbReference>
<evidence type="ECO:0000313" key="3">
    <source>
        <dbReference type="Proteomes" id="UP000791440"/>
    </source>
</evidence>